<gene>
    <name evidence="3" type="primary">LOC108670173</name>
</gene>
<dbReference type="GeneID" id="108670173"/>
<dbReference type="RefSeq" id="XP_018013123.1">
    <property type="nucleotide sequence ID" value="XM_018157634.2"/>
</dbReference>
<protein>
    <submittedName>
        <fullName evidence="3">Uncharacterized protein LOC108670173</fullName>
    </submittedName>
</protein>
<keyword evidence="1" id="KW-0472">Membrane</keyword>
<dbReference type="KEGG" id="hazt:108670173"/>
<evidence type="ECO:0000313" key="2">
    <source>
        <dbReference type="Proteomes" id="UP000694843"/>
    </source>
</evidence>
<feature type="transmembrane region" description="Helical" evidence="1">
    <location>
        <begin position="97"/>
        <end position="120"/>
    </location>
</feature>
<dbReference type="AlphaFoldDB" id="A0A8B7NHL3"/>
<accession>A0A8B7NHL3</accession>
<proteinExistence type="predicted"/>
<sequence length="220" mass="23558">MLVAAAPPQFPKARGIATQATQARGVATQATQARGVATQARGVATQATQARGVATQATQARGVATQATQARGVETKSPALPEAQTELRKCSKGLPHLVLLLVVASLAASSLPLAVASSLARQRNNYYHITVGNTSVEMSCSEPINSLNCACPQVLEIYNSHPFSLRAARNVDVYNDRDAVMRHCCNHRHCCAAHLKVFCDGYRVGWCDRTNRPPITYSTC</sequence>
<organism evidence="2 3">
    <name type="scientific">Hyalella azteca</name>
    <name type="common">Amphipod</name>
    <dbReference type="NCBI Taxonomy" id="294128"/>
    <lineage>
        <taxon>Eukaryota</taxon>
        <taxon>Metazoa</taxon>
        <taxon>Ecdysozoa</taxon>
        <taxon>Arthropoda</taxon>
        <taxon>Crustacea</taxon>
        <taxon>Multicrustacea</taxon>
        <taxon>Malacostraca</taxon>
        <taxon>Eumalacostraca</taxon>
        <taxon>Peracarida</taxon>
        <taxon>Amphipoda</taxon>
        <taxon>Senticaudata</taxon>
        <taxon>Talitrida</taxon>
        <taxon>Talitroidea</taxon>
        <taxon>Hyalellidae</taxon>
        <taxon>Hyalella</taxon>
    </lineage>
</organism>
<keyword evidence="1" id="KW-1133">Transmembrane helix</keyword>
<evidence type="ECO:0000256" key="1">
    <source>
        <dbReference type="SAM" id="Phobius"/>
    </source>
</evidence>
<keyword evidence="2" id="KW-1185">Reference proteome</keyword>
<name>A0A8B7NHL3_HYAAZ</name>
<reference evidence="3" key="1">
    <citation type="submission" date="2025-08" db="UniProtKB">
        <authorList>
            <consortium name="RefSeq"/>
        </authorList>
    </citation>
    <scope>IDENTIFICATION</scope>
    <source>
        <tissue evidence="3">Whole organism</tissue>
    </source>
</reference>
<dbReference type="Proteomes" id="UP000694843">
    <property type="component" value="Unplaced"/>
</dbReference>
<keyword evidence="1" id="KW-0812">Transmembrane</keyword>
<evidence type="ECO:0000313" key="3">
    <source>
        <dbReference type="RefSeq" id="XP_018013123.1"/>
    </source>
</evidence>